<reference evidence="1 2" key="1">
    <citation type="submission" date="2015-03" db="EMBL/GenBank/DDBJ databases">
        <authorList>
            <consortium name="Pathogen Informatics"/>
        </authorList>
    </citation>
    <scope>NUCLEOTIDE SEQUENCE [LARGE SCALE GENOMIC DNA]</scope>
    <source>
        <strain evidence="1 2">A1104</strain>
    </source>
</reference>
<dbReference type="AlphaFoldDB" id="A0A655CHE2"/>
<dbReference type="Proteomes" id="UP000041314">
    <property type="component" value="Unassembled WGS sequence"/>
</dbReference>
<organism evidence="1 2">
    <name type="scientific">Salmonella enterica subsp. enterica serovar Bovismorbificans</name>
    <dbReference type="NCBI Taxonomy" id="58097"/>
    <lineage>
        <taxon>Bacteria</taxon>
        <taxon>Pseudomonadati</taxon>
        <taxon>Pseudomonadota</taxon>
        <taxon>Gammaproteobacteria</taxon>
        <taxon>Enterobacterales</taxon>
        <taxon>Enterobacteriaceae</taxon>
        <taxon>Salmonella</taxon>
    </lineage>
</organism>
<gene>
    <name evidence="1" type="ORF">ERS008198_01983</name>
</gene>
<evidence type="ECO:0000313" key="2">
    <source>
        <dbReference type="Proteomes" id="UP000041314"/>
    </source>
</evidence>
<accession>A0A655CHE2</accession>
<sequence length="82" mass="8142">MISAPVSVLSPTETLISLTIPACGDGTSIEALSPSTVISDCSASTLSPTLTRISVISTSSVPMSGTLISIAIILLPLTPDAG</sequence>
<protein>
    <submittedName>
        <fullName evidence="1">Uncharacterized protein</fullName>
    </submittedName>
</protein>
<dbReference type="EMBL" id="CQPA01000012">
    <property type="protein sequence ID" value="CNU12934.1"/>
    <property type="molecule type" value="Genomic_DNA"/>
</dbReference>
<proteinExistence type="predicted"/>
<evidence type="ECO:0000313" key="1">
    <source>
        <dbReference type="EMBL" id="CNU12934.1"/>
    </source>
</evidence>
<name>A0A655CHE2_SALET</name>